<dbReference type="HOGENOM" id="CLU_055955_0_0_2"/>
<feature type="compositionally biased region" description="Low complexity" evidence="1">
    <location>
        <begin position="97"/>
        <end position="112"/>
    </location>
</feature>
<gene>
    <name evidence="2" type="ordered locus">Halru_0572</name>
</gene>
<accession>L0I6N4</accession>
<keyword evidence="2" id="KW-0378">Hydrolase</keyword>
<dbReference type="STRING" id="797302.Halru_0572"/>
<dbReference type="Proteomes" id="UP000010846">
    <property type="component" value="Chromosome"/>
</dbReference>
<dbReference type="InterPro" id="IPR038763">
    <property type="entry name" value="DHH_sf"/>
</dbReference>
<keyword evidence="3" id="KW-1185">Reference proteome</keyword>
<dbReference type="GeneID" id="14375880"/>
<feature type="compositionally biased region" description="Acidic residues" evidence="1">
    <location>
        <begin position="79"/>
        <end position="96"/>
    </location>
</feature>
<organism evidence="2 3">
    <name type="scientific">Halovivax ruber (strain DSM 18193 / JCM 13892 / XH-70)</name>
    <dbReference type="NCBI Taxonomy" id="797302"/>
    <lineage>
        <taxon>Archaea</taxon>
        <taxon>Methanobacteriati</taxon>
        <taxon>Methanobacteriota</taxon>
        <taxon>Stenosarchaea group</taxon>
        <taxon>Halobacteria</taxon>
        <taxon>Halobacteriales</taxon>
        <taxon>Natrialbaceae</taxon>
        <taxon>Halovivax</taxon>
    </lineage>
</organism>
<dbReference type="EMBL" id="CP003050">
    <property type="protein sequence ID" value="AGB15205.1"/>
    <property type="molecule type" value="Genomic_DNA"/>
</dbReference>
<dbReference type="eggNOG" id="arCOG00423">
    <property type="taxonomic scope" value="Archaea"/>
</dbReference>
<reference evidence="2" key="1">
    <citation type="submission" date="2011-09" db="EMBL/GenBank/DDBJ databases">
        <title>Complete sequence of Halovivax ruber XH-70.</title>
        <authorList>
            <consortium name="US DOE Joint Genome Institute"/>
            <person name="Lucas S."/>
            <person name="Han J."/>
            <person name="Lapidus A."/>
            <person name="Cheng J.-F."/>
            <person name="Goodwin L."/>
            <person name="Pitluck S."/>
            <person name="Peters L."/>
            <person name="Mikhailova N."/>
            <person name="Davenport K."/>
            <person name="Detter J.C."/>
            <person name="Han C."/>
            <person name="Tapia R."/>
            <person name="Land M."/>
            <person name="Hauser L."/>
            <person name="Kyrpides N."/>
            <person name="Ivanova N."/>
            <person name="Pagani I."/>
            <person name="Sproer C."/>
            <person name="Anderson I."/>
            <person name="Woyke T."/>
        </authorList>
    </citation>
    <scope>NUCLEOTIDE SEQUENCE</scope>
    <source>
        <strain evidence="2">XH-70</strain>
    </source>
</reference>
<dbReference type="AlphaFoldDB" id="L0I6N4"/>
<dbReference type="InterPro" id="IPR052968">
    <property type="entry name" value="Nucleotide_metab_enz"/>
</dbReference>
<feature type="region of interest" description="Disordered" evidence="1">
    <location>
        <begin position="78"/>
        <end position="143"/>
    </location>
</feature>
<dbReference type="PANTHER" id="PTHR42146">
    <property type="entry name" value="3',5'-CYCLIC-NUCLEOTIDE PHOSPHODIESTERASE"/>
    <property type="match status" value="1"/>
</dbReference>
<dbReference type="RefSeq" id="WP_015299887.1">
    <property type="nucleotide sequence ID" value="NC_019964.1"/>
</dbReference>
<evidence type="ECO:0000313" key="3">
    <source>
        <dbReference type="Proteomes" id="UP000010846"/>
    </source>
</evidence>
<sequence>MDDLFDTTDLDPARRSLLPGAGFFLPDDLEADLESDRIEAAVADAECVVVADPDADGLACVALIREAYDDVLKLPELDARDDESDAESDGETDDADGSAGAVETSASDASAETSDHDTPAEAIDSDAPSEAIDAPEPGPHDVVLVPASPHDVEDALGRVAGAARSGVDLFVCDLAPDRYEYVADELEAAVNVADSVRWYDHHQWDDDVAAAVRDAGADLVVGDSDEECSADVVARSLETTFDDRLTDLVAVTRDHDLWIREDSRSDDLADYAYWTDPEEYVEVVRKHGADLPEWVREFLAERRVEKERLIEYAVDRAEFHAVGPYTVGVTYGRCSQNEVAEALREQGADAAVVVKPAGSASIRGTDTFDRCHEVADRVNGGGHPKAAGCKPDIYDDMLDYANHWTTRGAVTKRVILRAFEAVVETDRPDEE</sequence>
<name>L0I6N4_HALRX</name>
<protein>
    <submittedName>
        <fullName evidence="2">Putative DHD superfamily phosphohydrolase</fullName>
    </submittedName>
</protein>
<evidence type="ECO:0000313" key="2">
    <source>
        <dbReference type="EMBL" id="AGB15205.1"/>
    </source>
</evidence>
<dbReference type="Gene3D" id="3.10.310.30">
    <property type="match status" value="1"/>
</dbReference>
<dbReference type="OrthoDB" id="18016at2157"/>
<dbReference type="SUPFAM" id="SSF64182">
    <property type="entry name" value="DHH phosphoesterases"/>
    <property type="match status" value="1"/>
</dbReference>
<evidence type="ECO:0000256" key="1">
    <source>
        <dbReference type="SAM" id="MobiDB-lite"/>
    </source>
</evidence>
<dbReference type="KEGG" id="hru:Halru_0572"/>
<dbReference type="PANTHER" id="PTHR42146:SF1">
    <property type="entry name" value="OLIGORIBONUCLEASE NRNB"/>
    <property type="match status" value="1"/>
</dbReference>
<proteinExistence type="predicted"/>
<dbReference type="GO" id="GO:0016787">
    <property type="term" value="F:hydrolase activity"/>
    <property type="evidence" value="ECO:0007669"/>
    <property type="project" value="UniProtKB-KW"/>
</dbReference>